<evidence type="ECO:0000256" key="1">
    <source>
        <dbReference type="ARBA" id="ARBA00023242"/>
    </source>
</evidence>
<dbReference type="InterPro" id="IPR009959">
    <property type="entry name" value="Cyclase_SnoaL-like"/>
</dbReference>
<accession>A0A8H5Z064</accession>
<proteinExistence type="predicted"/>
<feature type="coiled-coil region" evidence="2">
    <location>
        <begin position="62"/>
        <end position="89"/>
    </location>
</feature>
<feature type="compositionally biased region" description="Basic and acidic residues" evidence="3">
    <location>
        <begin position="1"/>
        <end position="16"/>
    </location>
</feature>
<dbReference type="EMBL" id="JAAOAN010000126">
    <property type="protein sequence ID" value="KAF5720741.1"/>
    <property type="molecule type" value="Genomic_DNA"/>
</dbReference>
<dbReference type="AlphaFoldDB" id="A0A8H5Z064"/>
<dbReference type="Proteomes" id="UP000544331">
    <property type="component" value="Unassembled WGS sequence"/>
</dbReference>
<dbReference type="Gene3D" id="3.10.450.50">
    <property type="match status" value="1"/>
</dbReference>
<dbReference type="InterPro" id="IPR032710">
    <property type="entry name" value="NTF2-like_dom_sf"/>
</dbReference>
<dbReference type="PANTHER" id="PTHR38436:SF1">
    <property type="entry name" value="ESTER CYCLASE"/>
    <property type="match status" value="1"/>
</dbReference>
<dbReference type="GO" id="GO:0030638">
    <property type="term" value="P:polyketide metabolic process"/>
    <property type="evidence" value="ECO:0007669"/>
    <property type="project" value="InterPro"/>
</dbReference>
<dbReference type="OrthoDB" id="3657563at2759"/>
<evidence type="ECO:0000256" key="3">
    <source>
        <dbReference type="SAM" id="MobiDB-lite"/>
    </source>
</evidence>
<comment type="caution">
    <text evidence="4">The sequence shown here is derived from an EMBL/GenBank/DDBJ whole genome shotgun (WGS) entry which is preliminary data.</text>
</comment>
<keyword evidence="5" id="KW-1185">Reference proteome</keyword>
<evidence type="ECO:0000256" key="2">
    <source>
        <dbReference type="SAM" id="Coils"/>
    </source>
</evidence>
<dbReference type="InterPro" id="IPR021858">
    <property type="entry name" value="Fun_TF"/>
</dbReference>
<feature type="compositionally biased region" description="Polar residues" evidence="3">
    <location>
        <begin position="39"/>
        <end position="52"/>
    </location>
</feature>
<name>A0A8H5Z064_9HYPO</name>
<sequence>MTSRRNDTSQKMRNEPSYDSIRSRRRNILGTLSFLPPMMNNNEQSTTKSLPSTGRREQGYQAQRKKDYMQALENEVLRLRDQQSHLNRITDNWKRCALYLMQLGLVNNRHGPPVFSMQLGPRLLMSTIASISSSEAVNRAVIHMPLPLAHPLNSLRERLSEIGIDEMQGLLLFRNFMDEIIPSLTFTQAAREGYINYVLPLAVQSKMASSSIIAASAGHVRLLRKSLPVTHQLKYRSIAMVGLQGAAHVSEMTASVSLVALTTLLGLLIDDIITYDRMLPTLLRLTNYWVGVGERLYHYPQQQTIRQFLLDQVLLMKNMLFPLHHLESLLLPKANEASHQLIPSTKNVYESFAILQNATIQTIQIYKLSQSDTNSTRYEHPNWTDESWDEMDQLLGALQETTYLNGSDWTGLWAMIDLADFEDSIGIMTIKKKYQIYQLQLMRQQEYFQAYLRSGQVENIVARYWQEFWTNANPDIVDELCSEDVVNCYPMHGRLKGKAAIKDMLASFKLAFPNVSFKLFSPYPLIAEHDYVVVRWIGGGKHTGEAFHDLPVGSLPFANSGKEIHFSGTTIFRLKDELIIEEIGEESALTALQQLGIIEGKKNS</sequence>
<dbReference type="Pfam" id="PF11951">
    <property type="entry name" value="Fungal_trans_2"/>
    <property type="match status" value="1"/>
</dbReference>
<dbReference type="SUPFAM" id="SSF54427">
    <property type="entry name" value="NTF2-like"/>
    <property type="match status" value="1"/>
</dbReference>
<organism evidence="4 5">
    <name type="scientific">Fusarium mundagurra</name>
    <dbReference type="NCBI Taxonomy" id="1567541"/>
    <lineage>
        <taxon>Eukaryota</taxon>
        <taxon>Fungi</taxon>
        <taxon>Dikarya</taxon>
        <taxon>Ascomycota</taxon>
        <taxon>Pezizomycotina</taxon>
        <taxon>Sordariomycetes</taxon>
        <taxon>Hypocreomycetidae</taxon>
        <taxon>Hypocreales</taxon>
        <taxon>Nectriaceae</taxon>
        <taxon>Fusarium</taxon>
        <taxon>Fusarium fujikuroi species complex</taxon>
    </lineage>
</organism>
<gene>
    <name evidence="4" type="ORF">FMUND_4040</name>
</gene>
<dbReference type="Pfam" id="PF07366">
    <property type="entry name" value="SnoaL"/>
    <property type="match status" value="1"/>
</dbReference>
<feature type="region of interest" description="Disordered" evidence="3">
    <location>
        <begin position="1"/>
        <end position="62"/>
    </location>
</feature>
<keyword evidence="1" id="KW-0539">Nucleus</keyword>
<keyword evidence="2" id="KW-0175">Coiled coil</keyword>
<reference evidence="4 5" key="1">
    <citation type="submission" date="2020-05" db="EMBL/GenBank/DDBJ databases">
        <title>Identification and distribution of gene clusters putatively required for synthesis of sphingolipid metabolism inhibitors in phylogenetically diverse species of the filamentous fungus Fusarium.</title>
        <authorList>
            <person name="Kim H.-S."/>
            <person name="Busman M."/>
            <person name="Brown D.W."/>
            <person name="Divon H."/>
            <person name="Uhlig S."/>
            <person name="Proctor R.H."/>
        </authorList>
    </citation>
    <scope>NUCLEOTIDE SEQUENCE [LARGE SCALE GENOMIC DNA]</scope>
    <source>
        <strain evidence="4 5">NRRL 66235</strain>
    </source>
</reference>
<evidence type="ECO:0000313" key="5">
    <source>
        <dbReference type="Proteomes" id="UP000544331"/>
    </source>
</evidence>
<protein>
    <submittedName>
        <fullName evidence="4">NTF2</fullName>
    </submittedName>
</protein>
<dbReference type="PANTHER" id="PTHR38436">
    <property type="entry name" value="POLYKETIDE CYCLASE SNOAL-LIKE DOMAIN"/>
    <property type="match status" value="1"/>
</dbReference>
<evidence type="ECO:0000313" key="4">
    <source>
        <dbReference type="EMBL" id="KAF5720741.1"/>
    </source>
</evidence>